<sequence>MDTTRKTPEEPINTVNLYLKGKFGRKMAKLALDGGFTCPNRDGTKGTGGCLFCGNGGGGDFASSIDDQISLLSKKWPGAGYLAYFQNHTNTYAPVDVLREKYYIALKDPRIDGLAIATRPDCLPEEVLDLLDSINKEYFMWVELGLQTANDSTARLINRCYDLPVYDKAMEELSSLHIKTVVHLILGLPGESRDDMMASVDHVIKSGAWGIKLHLLNVVKGSTMEKEYGDYVPFESIDEYVSLVCDILEILPPDMVIHRMTADAPRKILISPTWSYKKRTILNKISAELKRRSTYQGFRY</sequence>
<dbReference type="InterPro" id="IPR005911">
    <property type="entry name" value="YhcC-like"/>
</dbReference>
<dbReference type="AlphaFoldDB" id="A0A4V3CRP0"/>
<evidence type="ECO:0000313" key="9">
    <source>
        <dbReference type="Proteomes" id="UP000295500"/>
    </source>
</evidence>
<dbReference type="InterPro" id="IPR006638">
    <property type="entry name" value="Elp3/MiaA/NifB-like_rSAM"/>
</dbReference>
<dbReference type="OrthoDB" id="9801689at2"/>
<keyword evidence="6" id="KW-0411">Iron-sulfur</keyword>
<keyword evidence="3" id="KW-0949">S-adenosyl-L-methionine</keyword>
<evidence type="ECO:0000256" key="4">
    <source>
        <dbReference type="ARBA" id="ARBA00022723"/>
    </source>
</evidence>
<evidence type="ECO:0000256" key="1">
    <source>
        <dbReference type="ARBA" id="ARBA00001966"/>
    </source>
</evidence>
<keyword evidence="5" id="KW-0408">Iron</keyword>
<dbReference type="InterPro" id="IPR007197">
    <property type="entry name" value="rSAM"/>
</dbReference>
<dbReference type="Proteomes" id="UP000295500">
    <property type="component" value="Unassembled WGS sequence"/>
</dbReference>
<dbReference type="GO" id="GO:0046872">
    <property type="term" value="F:metal ion binding"/>
    <property type="evidence" value="ECO:0007669"/>
    <property type="project" value="UniProtKB-KW"/>
</dbReference>
<dbReference type="InterPro" id="IPR032432">
    <property type="entry name" value="Radical_SAM_C"/>
</dbReference>
<keyword evidence="9" id="KW-1185">Reference proteome</keyword>
<comment type="cofactor">
    <cofactor evidence="1">
        <name>[4Fe-4S] cluster</name>
        <dbReference type="ChEBI" id="CHEBI:49883"/>
    </cofactor>
</comment>
<gene>
    <name evidence="8" type="ORF">EV211_11257</name>
</gene>
<dbReference type="InterPro" id="IPR058240">
    <property type="entry name" value="rSAM_sf"/>
</dbReference>
<protein>
    <recommendedName>
        <fullName evidence="7">Radical SAM core domain-containing protein</fullName>
    </recommendedName>
</protein>
<dbReference type="InterPro" id="IPR039661">
    <property type="entry name" value="ELP3"/>
</dbReference>
<comment type="caution">
    <text evidence="8">The sequence shown here is derived from an EMBL/GenBank/DDBJ whole genome shotgun (WGS) entry which is preliminary data.</text>
</comment>
<feature type="domain" description="Radical SAM core" evidence="7">
    <location>
        <begin position="22"/>
        <end position="254"/>
    </location>
</feature>
<evidence type="ECO:0000259" key="7">
    <source>
        <dbReference type="PROSITE" id="PS51918"/>
    </source>
</evidence>
<evidence type="ECO:0000256" key="3">
    <source>
        <dbReference type="ARBA" id="ARBA00022691"/>
    </source>
</evidence>
<dbReference type="PANTHER" id="PTHR11135:SF1">
    <property type="entry name" value="PROTEIN YHCC"/>
    <property type="match status" value="1"/>
</dbReference>
<dbReference type="GO" id="GO:0051539">
    <property type="term" value="F:4 iron, 4 sulfur cluster binding"/>
    <property type="evidence" value="ECO:0007669"/>
    <property type="project" value="UniProtKB-KW"/>
</dbReference>
<accession>A0A4V3CRP0</accession>
<dbReference type="SFLD" id="SFLDG01091">
    <property type="entry name" value="uncharacterized_CHP01210-like"/>
    <property type="match status" value="1"/>
</dbReference>
<dbReference type="RefSeq" id="WP_133528232.1">
    <property type="nucleotide sequence ID" value="NZ_SNXO01000012.1"/>
</dbReference>
<keyword evidence="4" id="KW-0479">Metal-binding</keyword>
<organism evidence="8 9">
    <name type="scientific">Aminicella lysinilytica</name>
    <dbReference type="NCBI Taxonomy" id="433323"/>
    <lineage>
        <taxon>Bacteria</taxon>
        <taxon>Bacillati</taxon>
        <taxon>Bacillota</taxon>
        <taxon>Clostridia</taxon>
        <taxon>Peptostreptococcales</taxon>
        <taxon>Anaerovoracaceae</taxon>
        <taxon>Aminicella</taxon>
    </lineage>
</organism>
<dbReference type="InterPro" id="IPR023404">
    <property type="entry name" value="rSAM_horseshoe"/>
</dbReference>
<dbReference type="PANTHER" id="PTHR11135">
    <property type="entry name" value="HISTONE ACETYLTRANSFERASE-RELATED"/>
    <property type="match status" value="1"/>
</dbReference>
<dbReference type="SFLD" id="SFLDG01086">
    <property type="entry name" value="elongater_protein-like"/>
    <property type="match status" value="1"/>
</dbReference>
<reference evidence="8 9" key="1">
    <citation type="submission" date="2019-03" db="EMBL/GenBank/DDBJ databases">
        <title>Genomic Encyclopedia of Type Strains, Phase IV (KMG-IV): sequencing the most valuable type-strain genomes for metagenomic binning, comparative biology and taxonomic classification.</title>
        <authorList>
            <person name="Goeker M."/>
        </authorList>
    </citation>
    <scope>NUCLEOTIDE SEQUENCE [LARGE SCALE GENOMIC DNA]</scope>
    <source>
        <strain evidence="8 9">DSM 28287</strain>
    </source>
</reference>
<dbReference type="SMART" id="SM00729">
    <property type="entry name" value="Elp3"/>
    <property type="match status" value="1"/>
</dbReference>
<name>A0A4V3CRP0_9FIRM</name>
<dbReference type="Pfam" id="PF16199">
    <property type="entry name" value="Radical_SAM_C"/>
    <property type="match status" value="1"/>
</dbReference>
<dbReference type="Pfam" id="PF04055">
    <property type="entry name" value="Radical_SAM"/>
    <property type="match status" value="1"/>
</dbReference>
<evidence type="ECO:0000256" key="5">
    <source>
        <dbReference type="ARBA" id="ARBA00023004"/>
    </source>
</evidence>
<dbReference type="NCBIfam" id="TIGR01212">
    <property type="entry name" value="TIGR01212 family radical SAM protein"/>
    <property type="match status" value="1"/>
</dbReference>
<evidence type="ECO:0000256" key="6">
    <source>
        <dbReference type="ARBA" id="ARBA00023014"/>
    </source>
</evidence>
<evidence type="ECO:0000256" key="2">
    <source>
        <dbReference type="ARBA" id="ARBA00022485"/>
    </source>
</evidence>
<dbReference type="SUPFAM" id="SSF102114">
    <property type="entry name" value="Radical SAM enzymes"/>
    <property type="match status" value="1"/>
</dbReference>
<dbReference type="GO" id="GO:0003824">
    <property type="term" value="F:catalytic activity"/>
    <property type="evidence" value="ECO:0007669"/>
    <property type="project" value="InterPro"/>
</dbReference>
<proteinExistence type="predicted"/>
<dbReference type="EMBL" id="SNXO01000012">
    <property type="protein sequence ID" value="TDP57492.1"/>
    <property type="molecule type" value="Genomic_DNA"/>
</dbReference>
<dbReference type="PROSITE" id="PS51918">
    <property type="entry name" value="RADICAL_SAM"/>
    <property type="match status" value="1"/>
</dbReference>
<dbReference type="SFLD" id="SFLDS00029">
    <property type="entry name" value="Radical_SAM"/>
    <property type="match status" value="1"/>
</dbReference>
<dbReference type="Gene3D" id="3.80.30.20">
    <property type="entry name" value="tm_1862 like domain"/>
    <property type="match status" value="1"/>
</dbReference>
<evidence type="ECO:0000313" key="8">
    <source>
        <dbReference type="EMBL" id="TDP57492.1"/>
    </source>
</evidence>
<keyword evidence="2" id="KW-0004">4Fe-4S</keyword>